<dbReference type="EMBL" id="JBJJXI010000003">
    <property type="protein sequence ID" value="KAL3407678.1"/>
    <property type="molecule type" value="Genomic_DNA"/>
</dbReference>
<gene>
    <name evidence="2" type="ORF">TKK_000352</name>
</gene>
<comment type="caution">
    <text evidence="2">The sequence shown here is derived from an EMBL/GenBank/DDBJ whole genome shotgun (WGS) entry which is preliminary data.</text>
</comment>
<accession>A0ABD2XQG4</accession>
<proteinExistence type="predicted"/>
<evidence type="ECO:0000256" key="1">
    <source>
        <dbReference type="SAM" id="MobiDB-lite"/>
    </source>
</evidence>
<dbReference type="AlphaFoldDB" id="A0ABD2XQG4"/>
<feature type="region of interest" description="Disordered" evidence="1">
    <location>
        <begin position="622"/>
        <end position="649"/>
    </location>
</feature>
<sequence length="700" mass="80036">MGTVMNRKVPHCAQIDKVVGRTFHLPMPLEETLKKICPETLALNSNQEMFIFIRGVPTKTKIVWEDVVNMYSFEVEQIGVCIQDAVAALIRSEHGDKENKLNAKTQLTPSTSSATLCVNTDMPRLPLVTQKCPNDKFYENVTIYPLHEKKLNEEPVKLFQMLKVHAELLHNKTKDLDCLCFPDLFPTGVDGQRASRFVTLRDAEFIKSKLMSVYPHFRTHKQYLFYALNDNNMRKLSAGIYHKLNIVDPKQRFTALDCINAANVEAINKNLDTIFARLRGTASYWKMPRSHLRKMSDEYGPATFFMTISPGEWMWPDLGKYICEANHWPMGRGLPHYHFLIWIKDAPVFGTSSNEEIQRFILLHITCQIADPRVSPELHRRVQSYQQHKHNSYCMRSKKTKTGFRNACRFGFPRPVTKNLLLRDLGVAIAGRRKLRNKNKFYDLPRTKEEAFTIDYNPIILTIWEGNNDIQFISEKSYLITEYVTKYGTKGEKSEADINSIAPDKLLISRLWALSLKSLSHRECGAIEAADVLLSLPLHGTDPYTIVRWVKDALPNANNVELQFLQPDELQVNDPQVEENEHEPRDREIDQILPQNELLNNNVNEAAVALDGRGRGRGAVLHEQRGPRRGGNHLQFGRRGQGTSGRRNDVQVPQREAVVYVVVEVVEYMVVYVTAVRVAKGNAKVAADAVAVVEIKIKKY</sequence>
<keyword evidence="3" id="KW-1185">Reference proteome</keyword>
<organism evidence="2 3">
    <name type="scientific">Trichogramma kaykai</name>
    <dbReference type="NCBI Taxonomy" id="54128"/>
    <lineage>
        <taxon>Eukaryota</taxon>
        <taxon>Metazoa</taxon>
        <taxon>Ecdysozoa</taxon>
        <taxon>Arthropoda</taxon>
        <taxon>Hexapoda</taxon>
        <taxon>Insecta</taxon>
        <taxon>Pterygota</taxon>
        <taxon>Neoptera</taxon>
        <taxon>Endopterygota</taxon>
        <taxon>Hymenoptera</taxon>
        <taxon>Apocrita</taxon>
        <taxon>Proctotrupomorpha</taxon>
        <taxon>Chalcidoidea</taxon>
        <taxon>Trichogrammatidae</taxon>
        <taxon>Trichogramma</taxon>
    </lineage>
</organism>
<name>A0ABD2XQG4_9HYME</name>
<evidence type="ECO:0008006" key="4">
    <source>
        <dbReference type="Google" id="ProtNLM"/>
    </source>
</evidence>
<evidence type="ECO:0000313" key="3">
    <source>
        <dbReference type="Proteomes" id="UP001627154"/>
    </source>
</evidence>
<evidence type="ECO:0000313" key="2">
    <source>
        <dbReference type="EMBL" id="KAL3407678.1"/>
    </source>
</evidence>
<protein>
    <recommendedName>
        <fullName evidence="4">Helitron helicase-like domain-containing protein</fullName>
    </recommendedName>
</protein>
<reference evidence="2 3" key="1">
    <citation type="journal article" date="2024" name="bioRxiv">
        <title>A reference genome for Trichogramma kaykai: A tiny desert-dwelling parasitoid wasp with competing sex-ratio distorters.</title>
        <authorList>
            <person name="Culotta J."/>
            <person name="Lindsey A.R."/>
        </authorList>
    </citation>
    <scope>NUCLEOTIDE SEQUENCE [LARGE SCALE GENOMIC DNA]</scope>
    <source>
        <strain evidence="2 3">KSX58</strain>
    </source>
</reference>
<dbReference type="Proteomes" id="UP001627154">
    <property type="component" value="Unassembled WGS sequence"/>
</dbReference>